<feature type="region of interest" description="Disordered" evidence="1">
    <location>
        <begin position="287"/>
        <end position="311"/>
    </location>
</feature>
<dbReference type="AlphaFoldDB" id="A0A4S4LN57"/>
<feature type="region of interest" description="Disordered" evidence="1">
    <location>
        <begin position="22"/>
        <end position="57"/>
    </location>
</feature>
<name>A0A4S4LN57_9AGAM</name>
<reference evidence="2 3" key="1">
    <citation type="submission" date="2019-02" db="EMBL/GenBank/DDBJ databases">
        <title>Genome sequencing of the rare red list fungi Bondarzewia mesenterica.</title>
        <authorList>
            <person name="Buettner E."/>
            <person name="Kellner H."/>
        </authorList>
    </citation>
    <scope>NUCLEOTIDE SEQUENCE [LARGE SCALE GENOMIC DNA]</scope>
    <source>
        <strain evidence="2 3">DSM 108281</strain>
    </source>
</reference>
<feature type="compositionally biased region" description="Basic and acidic residues" evidence="1">
    <location>
        <begin position="37"/>
        <end position="55"/>
    </location>
</feature>
<feature type="compositionally biased region" description="Polar residues" evidence="1">
    <location>
        <begin position="580"/>
        <end position="591"/>
    </location>
</feature>
<comment type="caution">
    <text evidence="2">The sequence shown here is derived from an EMBL/GenBank/DDBJ whole genome shotgun (WGS) entry which is preliminary data.</text>
</comment>
<dbReference type="EMBL" id="SGPL01000403">
    <property type="protein sequence ID" value="THH12918.1"/>
    <property type="molecule type" value="Genomic_DNA"/>
</dbReference>
<evidence type="ECO:0000313" key="3">
    <source>
        <dbReference type="Proteomes" id="UP000310158"/>
    </source>
</evidence>
<feature type="compositionally biased region" description="Polar residues" evidence="1">
    <location>
        <begin position="396"/>
        <end position="407"/>
    </location>
</feature>
<accession>A0A4S4LN57</accession>
<keyword evidence="3" id="KW-1185">Reference proteome</keyword>
<feature type="region of interest" description="Disordered" evidence="1">
    <location>
        <begin position="396"/>
        <end position="423"/>
    </location>
</feature>
<feature type="compositionally biased region" description="Basic and acidic residues" evidence="1">
    <location>
        <begin position="667"/>
        <end position="679"/>
    </location>
</feature>
<feature type="region of interest" description="Disordered" evidence="1">
    <location>
        <begin position="358"/>
        <end position="377"/>
    </location>
</feature>
<feature type="compositionally biased region" description="Polar residues" evidence="1">
    <location>
        <begin position="468"/>
        <end position="487"/>
    </location>
</feature>
<evidence type="ECO:0000256" key="1">
    <source>
        <dbReference type="SAM" id="MobiDB-lite"/>
    </source>
</evidence>
<feature type="compositionally biased region" description="Polar residues" evidence="1">
    <location>
        <begin position="613"/>
        <end position="626"/>
    </location>
</feature>
<feature type="compositionally biased region" description="Polar residues" evidence="1">
    <location>
        <begin position="516"/>
        <end position="525"/>
    </location>
</feature>
<evidence type="ECO:0000313" key="2">
    <source>
        <dbReference type="EMBL" id="THH12918.1"/>
    </source>
</evidence>
<feature type="compositionally biased region" description="Pro residues" evidence="1">
    <location>
        <begin position="630"/>
        <end position="642"/>
    </location>
</feature>
<sequence length="815" mass="89372">MSQRSLLSGGQLPLYSFFSIRNHKENLPPPKPAKRKRTDDNDIDRRPLNKDKESGGDTLILTDCFKETMTTSTPLLLSKTVRGLQTPLSFGDSRMAKKRPTSKSGTRAAPRAAHSPARHQPTRGASALPTPKSVSPPSPKRARLYRSPQSTSPRTPSPSRSSRQSKDVGSPPSPARSAHSLYPQYPLVFRRSTPESQRVLLVLRHAMSNSVCRYSRVLRPRRPPRPLSSSRFILPISAMIEMFLMLDERDQKEKDMYPETTSNSWKGEIVPSSQSQYLTIGLSPIRSGKSFTGHQPRAPGPKSDEIVPTSQSQELELVIPIAANRSLPDAQRLARRQLMSTFSQKGSEPSLMGSLLIPLPPHRPHGTPSRPSSGLVTSLAQITGPAVSQIWASSIDTSQTEPDTQALNYRPPSQPSPPTESNSRFLRSFESNVAVFDSSQTEPDSQAPTSCRPSQSDSSVKRDHEPSCPSSINDEPVIDSSQTQPDTQVPMYRHPSPPHPSSKSLSDVDSIPVASYDSSQTQPDTQALMYQAGAIPVASYDSSQTEPDTQAPIFRPPHYSLGKHLNEPFQPIPSNEGYIDSSQTEPDTQAPSYDHAPAPCSSVESNIRPLQCTPVNESAADSSQTEPDSQAPPYPPSRPPIVPADETPKRISFNGVPITSSMSDVGGKGKEKVIEPRFNRDRVKCNSGRHHAIPLGEIIEEPHDVSPPGLSSIRDQAAHVRGDDGPSSSKNTSSSKSTRYRISRKKVDMMVDFVEHGRGDQDTELDKFFNRNPPDATPSDPSDESYLSIPSTFNGVLDGLSQDRSYLNDDWVPHV</sequence>
<feature type="compositionally biased region" description="Basic and acidic residues" evidence="1">
    <location>
        <begin position="756"/>
        <end position="769"/>
    </location>
</feature>
<protein>
    <submittedName>
        <fullName evidence="2">Uncharacterized protein</fullName>
    </submittedName>
</protein>
<feature type="compositionally biased region" description="Low complexity" evidence="1">
    <location>
        <begin position="146"/>
        <end position="162"/>
    </location>
</feature>
<feature type="region of interest" description="Disordered" evidence="1">
    <location>
        <begin position="694"/>
        <end position="743"/>
    </location>
</feature>
<feature type="region of interest" description="Disordered" evidence="1">
    <location>
        <begin position="756"/>
        <end position="790"/>
    </location>
</feature>
<feature type="compositionally biased region" description="Polar residues" evidence="1">
    <location>
        <begin position="437"/>
        <end position="458"/>
    </location>
</feature>
<gene>
    <name evidence="2" type="ORF">EW146_g7252</name>
</gene>
<feature type="region of interest" description="Disordered" evidence="1">
    <location>
        <begin position="437"/>
        <end position="679"/>
    </location>
</feature>
<feature type="region of interest" description="Disordered" evidence="1">
    <location>
        <begin position="87"/>
        <end position="179"/>
    </location>
</feature>
<dbReference type="OrthoDB" id="10687358at2759"/>
<proteinExistence type="predicted"/>
<dbReference type="Proteomes" id="UP000310158">
    <property type="component" value="Unassembled WGS sequence"/>
</dbReference>
<organism evidence="2 3">
    <name type="scientific">Bondarzewia mesenterica</name>
    <dbReference type="NCBI Taxonomy" id="1095465"/>
    <lineage>
        <taxon>Eukaryota</taxon>
        <taxon>Fungi</taxon>
        <taxon>Dikarya</taxon>
        <taxon>Basidiomycota</taxon>
        <taxon>Agaricomycotina</taxon>
        <taxon>Agaricomycetes</taxon>
        <taxon>Russulales</taxon>
        <taxon>Bondarzewiaceae</taxon>
        <taxon>Bondarzewia</taxon>
    </lineage>
</organism>
<feature type="compositionally biased region" description="Low complexity" evidence="1">
    <location>
        <begin position="727"/>
        <end position="737"/>
    </location>
</feature>